<feature type="compositionally biased region" description="Low complexity" evidence="1">
    <location>
        <begin position="416"/>
        <end position="426"/>
    </location>
</feature>
<feature type="compositionally biased region" description="Basic and acidic residues" evidence="1">
    <location>
        <begin position="762"/>
        <end position="772"/>
    </location>
</feature>
<feature type="compositionally biased region" description="Polar residues" evidence="1">
    <location>
        <begin position="237"/>
        <end position="246"/>
    </location>
</feature>
<dbReference type="HOGENOM" id="CLU_354511_0_0_1"/>
<evidence type="ECO:0000256" key="1">
    <source>
        <dbReference type="SAM" id="MobiDB-lite"/>
    </source>
</evidence>
<feature type="compositionally biased region" description="Polar residues" evidence="1">
    <location>
        <begin position="352"/>
        <end position="361"/>
    </location>
</feature>
<dbReference type="STRING" id="91928.A0A0D1ZRK5"/>
<feature type="compositionally biased region" description="Polar residues" evidence="1">
    <location>
        <begin position="567"/>
        <end position="579"/>
    </location>
</feature>
<reference evidence="2 3" key="1">
    <citation type="submission" date="2015-01" db="EMBL/GenBank/DDBJ databases">
        <title>The Genome Sequence of Exophiala spinifera CBS89968.</title>
        <authorList>
            <consortium name="The Broad Institute Genomics Platform"/>
            <person name="Cuomo C."/>
            <person name="de Hoog S."/>
            <person name="Gorbushina A."/>
            <person name="Stielow B."/>
            <person name="Teixiera M."/>
            <person name="Abouelleil A."/>
            <person name="Chapman S.B."/>
            <person name="Priest M."/>
            <person name="Young S.K."/>
            <person name="Wortman J."/>
            <person name="Nusbaum C."/>
            <person name="Birren B."/>
        </authorList>
    </citation>
    <scope>NUCLEOTIDE SEQUENCE [LARGE SCALE GENOMIC DNA]</scope>
    <source>
        <strain evidence="2 3">CBS 89968</strain>
    </source>
</reference>
<feature type="compositionally biased region" description="Basic and acidic residues" evidence="1">
    <location>
        <begin position="173"/>
        <end position="187"/>
    </location>
</feature>
<evidence type="ECO:0000313" key="2">
    <source>
        <dbReference type="EMBL" id="KIW15412.1"/>
    </source>
</evidence>
<feature type="region of interest" description="Disordered" evidence="1">
    <location>
        <begin position="1"/>
        <end position="102"/>
    </location>
</feature>
<feature type="region of interest" description="Disordered" evidence="1">
    <location>
        <begin position="562"/>
        <end position="592"/>
    </location>
</feature>
<dbReference type="VEuPathDB" id="FungiDB:PV08_05458"/>
<evidence type="ECO:0008006" key="4">
    <source>
        <dbReference type="Google" id="ProtNLM"/>
    </source>
</evidence>
<sequence length="792" mass="85288">MATPRRRSARLSKNAQPQRQSARKQGAATLGSLIERDETPEVNEPQSLDEVVATPTSAVTTKSQLAMLSGLKTPKTEPRVDRGEMHPEHAHQTTTKAPDSGLKLGFVDISSRPRTIASAQNTPSKARTSTPAHFQSTSVDFKFGAESQLSTEAQKLMDNVREEAASIKAQMQAERDAQQEKDDKAEAEFNGVNASGRKIAKPKGKAGRFSDIHMAQFKKMDSIANHPSAFRGKPSFAQPTTQSLKRSGSKAGLDENERPRTAGKGTPARRPPPPPFLGRPTSVSPFKSIPSQSERIENTTPAKRARHSELHDVSASRPVEPAQPLRTVSKPMSSNLFSPTKASLARAAASQIPVSSPNKASSLKRPASVKSLRTASSTPGVRPATAHGASYAPNPSKAPSADKARLNRPLPPPPENESSLSPSPESAKVVQAEPDVQGSSALKHHGFSSRLPKFNGLKSILRTGRRTDIMPPTQERQGTPKRPATATTGSGDVKKVDFTPSVKSRYAVKLAAGSPSPAKLPTQLTPGKALGPLVAYDPAAYVLGDDDGDDAWEDAESEIDYPVLPAMSSSPAQPVSGTTFEKKAKEHSRRASKEFKSIFTTLHHPSRPTQPSNLASVNARVNKSGPTAHVDKIMRSPSNTNFSRPSPSTIRRVRTSGAPELVQPFEDAEVQTVPHGIPGKKRRRESTASNEDEDSFEPMGKENRRISVMPSVPGGWCDTPQPEEQDEGQQRGGKRAKVGSSTTSPEKPQTEVKKPRQSMAREMAKKSADARKGKGILSLSRLNMLSRPKQRG</sequence>
<keyword evidence="3" id="KW-1185">Reference proteome</keyword>
<feature type="region of interest" description="Disordered" evidence="1">
    <location>
        <begin position="223"/>
        <end position="497"/>
    </location>
</feature>
<feature type="compositionally biased region" description="Polar residues" evidence="1">
    <location>
        <begin position="117"/>
        <end position="135"/>
    </location>
</feature>
<feature type="compositionally biased region" description="Polar residues" evidence="1">
    <location>
        <begin position="636"/>
        <end position="649"/>
    </location>
</feature>
<feature type="compositionally biased region" description="Basic and acidic residues" evidence="1">
    <location>
        <begin position="580"/>
        <end position="592"/>
    </location>
</feature>
<dbReference type="AlphaFoldDB" id="A0A0D1ZRK5"/>
<dbReference type="Proteomes" id="UP000053328">
    <property type="component" value="Unassembled WGS sequence"/>
</dbReference>
<feature type="compositionally biased region" description="Basic and acidic residues" evidence="1">
    <location>
        <begin position="74"/>
        <end position="91"/>
    </location>
</feature>
<feature type="region of interest" description="Disordered" evidence="1">
    <location>
        <begin position="621"/>
        <end position="792"/>
    </location>
</feature>
<feature type="compositionally biased region" description="Basic residues" evidence="1">
    <location>
        <begin position="1"/>
        <end position="10"/>
    </location>
</feature>
<dbReference type="OrthoDB" id="5204833at2759"/>
<feature type="compositionally biased region" description="Polar residues" evidence="1">
    <location>
        <begin position="330"/>
        <end position="341"/>
    </location>
</feature>
<protein>
    <recommendedName>
        <fullName evidence="4">Erythromycin esterase</fullName>
    </recommendedName>
</protein>
<feature type="compositionally biased region" description="Polar residues" evidence="1">
    <location>
        <begin position="11"/>
        <end position="20"/>
    </location>
</feature>
<dbReference type="GeneID" id="27332541"/>
<name>A0A0D1ZRK5_9EURO</name>
<gene>
    <name evidence="2" type="ORF">PV08_05458</name>
</gene>
<feature type="compositionally biased region" description="Polar residues" evidence="1">
    <location>
        <begin position="281"/>
        <end position="301"/>
    </location>
</feature>
<feature type="region of interest" description="Disordered" evidence="1">
    <location>
        <begin position="166"/>
        <end position="208"/>
    </location>
</feature>
<feature type="region of interest" description="Disordered" evidence="1">
    <location>
        <begin position="114"/>
        <end position="135"/>
    </location>
</feature>
<proteinExistence type="predicted"/>
<dbReference type="EMBL" id="KN847495">
    <property type="protein sequence ID" value="KIW15412.1"/>
    <property type="molecule type" value="Genomic_DNA"/>
</dbReference>
<accession>A0A0D1ZRK5</accession>
<feature type="compositionally biased region" description="Polar residues" evidence="1">
    <location>
        <begin position="54"/>
        <end position="66"/>
    </location>
</feature>
<dbReference type="RefSeq" id="XP_016235628.1">
    <property type="nucleotide sequence ID" value="XM_016379801.1"/>
</dbReference>
<organism evidence="2 3">
    <name type="scientific">Exophiala spinifera</name>
    <dbReference type="NCBI Taxonomy" id="91928"/>
    <lineage>
        <taxon>Eukaryota</taxon>
        <taxon>Fungi</taxon>
        <taxon>Dikarya</taxon>
        <taxon>Ascomycota</taxon>
        <taxon>Pezizomycotina</taxon>
        <taxon>Eurotiomycetes</taxon>
        <taxon>Chaetothyriomycetidae</taxon>
        <taxon>Chaetothyriales</taxon>
        <taxon>Herpotrichiellaceae</taxon>
        <taxon>Exophiala</taxon>
    </lineage>
</organism>
<evidence type="ECO:0000313" key="3">
    <source>
        <dbReference type="Proteomes" id="UP000053328"/>
    </source>
</evidence>